<feature type="domain" description="CAAX prenyl protease 2/Lysostaphin resistance protein A-like" evidence="2">
    <location>
        <begin position="114"/>
        <end position="208"/>
    </location>
</feature>
<dbReference type="PANTHER" id="PTHR39430:SF1">
    <property type="entry name" value="PROTEASE"/>
    <property type="match status" value="1"/>
</dbReference>
<proteinExistence type="predicted"/>
<dbReference type="Pfam" id="PF02517">
    <property type="entry name" value="Rce1-like"/>
    <property type="match status" value="1"/>
</dbReference>
<evidence type="ECO:0000313" key="4">
    <source>
        <dbReference type="Proteomes" id="UP001499843"/>
    </source>
</evidence>
<feature type="transmembrane region" description="Helical" evidence="1">
    <location>
        <begin position="34"/>
        <end position="55"/>
    </location>
</feature>
<organism evidence="3 4">
    <name type="scientific">Nonomuraea monospora</name>
    <dbReference type="NCBI Taxonomy" id="568818"/>
    <lineage>
        <taxon>Bacteria</taxon>
        <taxon>Bacillati</taxon>
        <taxon>Actinomycetota</taxon>
        <taxon>Actinomycetes</taxon>
        <taxon>Streptosporangiales</taxon>
        <taxon>Streptosporangiaceae</taxon>
        <taxon>Nonomuraea</taxon>
    </lineage>
</organism>
<evidence type="ECO:0000313" key="3">
    <source>
        <dbReference type="EMBL" id="GAA2216344.1"/>
    </source>
</evidence>
<dbReference type="InterPro" id="IPR003675">
    <property type="entry name" value="Rce1/LyrA-like_dom"/>
</dbReference>
<feature type="transmembrane region" description="Helical" evidence="1">
    <location>
        <begin position="175"/>
        <end position="191"/>
    </location>
</feature>
<dbReference type="EMBL" id="BAAAQX010000067">
    <property type="protein sequence ID" value="GAA2216344.1"/>
    <property type="molecule type" value="Genomic_DNA"/>
</dbReference>
<keyword evidence="1" id="KW-0472">Membrane</keyword>
<keyword evidence="1" id="KW-0812">Transmembrane</keyword>
<sequence length="259" mass="27470">MKTLWTVLLAMVLMFAQAIIGSTLPLLFLGRTSPLLSFFGPLGITLTALLFVYLIRRFLDRRPWSSLGWRKPWHIVLGVFAGALPILAAYGMAMAVGAGTWVSVDASVLLGALPLGAVVLLLNQAFPEELLWRGHVFDSLSQRLSPRAILIITSVAFGSVHVFSQGSGTTIGEKLLYALMATALGFAAGAARVRGGGLWMAAGVHLGFHLGMRSVPMKPESFSILLVLMAIGLALAGAVLLRGQGIARPNPRASDQAVA</sequence>
<gene>
    <name evidence="3" type="ORF">GCM10009850_118130</name>
</gene>
<feature type="transmembrane region" description="Helical" evidence="1">
    <location>
        <begin position="144"/>
        <end position="163"/>
    </location>
</feature>
<protein>
    <recommendedName>
        <fullName evidence="2">CAAX prenyl protease 2/Lysostaphin resistance protein A-like domain-containing protein</fullName>
    </recommendedName>
</protein>
<reference evidence="3 4" key="1">
    <citation type="journal article" date="2019" name="Int. J. Syst. Evol. Microbiol.">
        <title>The Global Catalogue of Microorganisms (GCM) 10K type strain sequencing project: providing services to taxonomists for standard genome sequencing and annotation.</title>
        <authorList>
            <consortium name="The Broad Institute Genomics Platform"/>
            <consortium name="The Broad Institute Genome Sequencing Center for Infectious Disease"/>
            <person name="Wu L."/>
            <person name="Ma J."/>
        </authorList>
    </citation>
    <scope>NUCLEOTIDE SEQUENCE [LARGE SCALE GENOMIC DNA]</scope>
    <source>
        <strain evidence="3 4">JCM 16114</strain>
    </source>
</reference>
<evidence type="ECO:0000256" key="1">
    <source>
        <dbReference type="SAM" id="Phobius"/>
    </source>
</evidence>
<evidence type="ECO:0000259" key="2">
    <source>
        <dbReference type="Pfam" id="PF02517"/>
    </source>
</evidence>
<accession>A0ABN3D419</accession>
<dbReference type="RefSeq" id="WP_344495873.1">
    <property type="nucleotide sequence ID" value="NZ_BAAAQX010000067.1"/>
</dbReference>
<feature type="transmembrane region" description="Helical" evidence="1">
    <location>
        <begin position="222"/>
        <end position="241"/>
    </location>
</feature>
<feature type="transmembrane region" description="Helical" evidence="1">
    <location>
        <begin position="198"/>
        <end position="216"/>
    </location>
</feature>
<keyword evidence="1" id="KW-1133">Transmembrane helix</keyword>
<feature type="transmembrane region" description="Helical" evidence="1">
    <location>
        <begin position="101"/>
        <end position="123"/>
    </location>
</feature>
<comment type="caution">
    <text evidence="3">The sequence shown here is derived from an EMBL/GenBank/DDBJ whole genome shotgun (WGS) entry which is preliminary data.</text>
</comment>
<dbReference type="PANTHER" id="PTHR39430">
    <property type="entry name" value="MEMBRANE-ASSOCIATED PROTEASE-RELATED"/>
    <property type="match status" value="1"/>
</dbReference>
<name>A0ABN3D419_9ACTN</name>
<feature type="transmembrane region" description="Helical" evidence="1">
    <location>
        <begin position="75"/>
        <end position="95"/>
    </location>
</feature>
<dbReference type="Proteomes" id="UP001499843">
    <property type="component" value="Unassembled WGS sequence"/>
</dbReference>
<keyword evidence="4" id="KW-1185">Reference proteome</keyword>